<dbReference type="SUPFAM" id="SSF50249">
    <property type="entry name" value="Nucleic acid-binding proteins"/>
    <property type="match status" value="6"/>
</dbReference>
<dbReference type="FunFam" id="2.40.50.140:FF:000011">
    <property type="entry name" value="30S ribosomal protein S1"/>
    <property type="match status" value="1"/>
</dbReference>
<evidence type="ECO:0000256" key="6">
    <source>
        <dbReference type="ARBA" id="ARBA00025604"/>
    </source>
</evidence>
<dbReference type="AlphaFoldDB" id="A0A7L9RUI0"/>
<keyword evidence="10" id="KW-1185">Reference proteome</keyword>
<dbReference type="PROSITE" id="PS50126">
    <property type="entry name" value="S1"/>
    <property type="match status" value="6"/>
</dbReference>
<dbReference type="GO" id="GO:0003735">
    <property type="term" value="F:structural constituent of ribosome"/>
    <property type="evidence" value="ECO:0007669"/>
    <property type="project" value="InterPro"/>
</dbReference>
<dbReference type="InterPro" id="IPR003029">
    <property type="entry name" value="S1_domain"/>
</dbReference>
<dbReference type="InterPro" id="IPR050437">
    <property type="entry name" value="Ribos_protein_bS1-like"/>
</dbReference>
<evidence type="ECO:0000256" key="1">
    <source>
        <dbReference type="ARBA" id="ARBA00006767"/>
    </source>
</evidence>
<evidence type="ECO:0000259" key="8">
    <source>
        <dbReference type="PROSITE" id="PS50126"/>
    </source>
</evidence>
<keyword evidence="3 7" id="KW-0694">RNA-binding</keyword>
<dbReference type="CDD" id="cd05687">
    <property type="entry name" value="S1_RPS1_repeat_ec1_hs1"/>
    <property type="match status" value="1"/>
</dbReference>
<keyword evidence="4 7" id="KW-0689">Ribosomal protein</keyword>
<dbReference type="InterPro" id="IPR035104">
    <property type="entry name" value="Ribosomal_protein_S1-like"/>
</dbReference>
<dbReference type="CDD" id="cd05688">
    <property type="entry name" value="S1_RPS1_repeat_ec3"/>
    <property type="match status" value="1"/>
</dbReference>
<evidence type="ECO:0000256" key="7">
    <source>
        <dbReference type="PIRNR" id="PIRNR002111"/>
    </source>
</evidence>
<dbReference type="EMBL" id="CP054719">
    <property type="protein sequence ID" value="QOL20234.1"/>
    <property type="molecule type" value="Genomic_DNA"/>
</dbReference>
<dbReference type="NCBIfam" id="TIGR00717">
    <property type="entry name" value="rpsA"/>
    <property type="match status" value="1"/>
</dbReference>
<feature type="domain" description="S1 motif" evidence="8">
    <location>
        <begin position="112"/>
        <end position="178"/>
    </location>
</feature>
<dbReference type="NCBIfam" id="NF004952">
    <property type="entry name" value="PRK06299.1-2"/>
    <property type="match status" value="1"/>
</dbReference>
<dbReference type="SMART" id="SM00316">
    <property type="entry name" value="S1"/>
    <property type="match status" value="6"/>
</dbReference>
<dbReference type="GO" id="GO:0003729">
    <property type="term" value="F:mRNA binding"/>
    <property type="evidence" value="ECO:0007669"/>
    <property type="project" value="TreeGrafter"/>
</dbReference>
<feature type="domain" description="S1 motif" evidence="8">
    <location>
        <begin position="200"/>
        <end position="268"/>
    </location>
</feature>
<dbReference type="PANTHER" id="PTHR10724">
    <property type="entry name" value="30S RIBOSOMAL PROTEIN S1"/>
    <property type="match status" value="1"/>
</dbReference>
<organism evidence="9 10">
    <name type="scientific">Candidatus Bodocaedibacter vickermanii</name>
    <dbReference type="NCBI Taxonomy" id="2741701"/>
    <lineage>
        <taxon>Bacteria</taxon>
        <taxon>Pseudomonadati</taxon>
        <taxon>Pseudomonadota</taxon>
        <taxon>Alphaproteobacteria</taxon>
        <taxon>Holosporales</taxon>
        <taxon>Candidatus Paracaedibacteraceae</taxon>
        <taxon>Candidatus Bodocaedibacter</taxon>
    </lineage>
</organism>
<dbReference type="PRINTS" id="PR00681">
    <property type="entry name" value="RIBOSOMALS1"/>
</dbReference>
<feature type="domain" description="S1 motif" evidence="8">
    <location>
        <begin position="372"/>
        <end position="442"/>
    </location>
</feature>
<feature type="domain" description="S1 motif" evidence="8">
    <location>
        <begin position="29"/>
        <end position="94"/>
    </location>
</feature>
<dbReference type="PIRSF" id="PIRSF002111">
    <property type="entry name" value="RpsA"/>
    <property type="match status" value="1"/>
</dbReference>
<evidence type="ECO:0000256" key="5">
    <source>
        <dbReference type="ARBA" id="ARBA00023274"/>
    </source>
</evidence>
<proteinExistence type="inferred from homology"/>
<evidence type="ECO:0000256" key="4">
    <source>
        <dbReference type="ARBA" id="ARBA00022980"/>
    </source>
</evidence>
<reference evidence="9 10" key="1">
    <citation type="submission" date="2020-06" db="EMBL/GenBank/DDBJ databases">
        <title>The endosymbiont of the kinetoplastid Bodo saltans is a Paracaedibacter-like alpha-proteobacterium possessing a putative toxin-antitoxin system.</title>
        <authorList>
            <person name="Midha S."/>
            <person name="Rigden D.J."/>
            <person name="Siozios S."/>
            <person name="Hurst G.D.D."/>
            <person name="Jackson A.P."/>
        </authorList>
    </citation>
    <scope>NUCLEOTIDE SEQUENCE [LARGE SCALE GENOMIC DNA]</scope>
    <source>
        <strain evidence="9">Lake Konstanz</strain>
    </source>
</reference>
<dbReference type="Pfam" id="PF00575">
    <property type="entry name" value="S1"/>
    <property type="match status" value="6"/>
</dbReference>
<dbReference type="Proteomes" id="UP000594001">
    <property type="component" value="Chromosome"/>
</dbReference>
<dbReference type="InterPro" id="IPR000110">
    <property type="entry name" value="Ribosomal_bS1"/>
</dbReference>
<dbReference type="PANTHER" id="PTHR10724:SF7">
    <property type="entry name" value="SMALL RIBOSOMAL SUBUNIT PROTEIN BS1C"/>
    <property type="match status" value="1"/>
</dbReference>
<dbReference type="GO" id="GO:0006412">
    <property type="term" value="P:translation"/>
    <property type="evidence" value="ECO:0007669"/>
    <property type="project" value="InterPro"/>
</dbReference>
<evidence type="ECO:0000313" key="10">
    <source>
        <dbReference type="Proteomes" id="UP000594001"/>
    </source>
</evidence>
<comment type="function">
    <text evidence="6 7">Binds mRNA; thus facilitating recognition of the initiation point. It is needed to translate mRNA with a short Shine-Dalgarno (SD) purine-rich sequence.</text>
</comment>
<sequence>MTNMAKEEHIENFAELLEQSFAKGKLSQGSVITGRVVRLENEFAIVDVGLKSEGRISRREFTMDGSADPRIGDEIDVYVERMEDKNGEIVLSRERALREALWIELEKSHQKNEQVVGQITQRVKGGFTVSVKGIVAFLPGSQLDIRPIRDIDHLMYIDQPFIIVKMDRPRGNIVVSRRAILEQSANHGQRAELLETLEEGHKVTGIVKNITDYGAFIDLGGIDGLLHVTDLSWRRVDHPSDILTIGSKIEAVVTRYNKETGRVSLGLKQLQNDPWHGVAENFKVGEKVKGKVTNIADFGAFVEIASGLEGLIYYTELTWTKKNVHPSKILNVGDEVETLVLDIDTEKRRISLGLKQCSDNPWEIFAKNHPVGTEIEGAVRSITEFGLFVGVGDTIDGMVHKDDISWEKSGDEAIAEFKKGDSVKAVIREVDVERGRVSLSMKHLEKDPFESTAREVKKGAVVTCTVTALQEGGIDVVTSTGAQGFIRKADLSRDRGEQRVDRFAEGEKIDAIVLNVDKNSRKVILSIKARELEEEKKAIAEYGGTGSGASLGDILGAAMRDADLDVKGKK</sequence>
<dbReference type="GO" id="GO:0022627">
    <property type="term" value="C:cytosolic small ribosomal subunit"/>
    <property type="evidence" value="ECO:0007669"/>
    <property type="project" value="TreeGrafter"/>
</dbReference>
<gene>
    <name evidence="9" type="primary">rpsA</name>
    <name evidence="9" type="ORF">CPBP_01017</name>
</gene>
<keyword evidence="2" id="KW-0677">Repeat</keyword>
<feature type="domain" description="S1 motif" evidence="8">
    <location>
        <begin position="285"/>
        <end position="355"/>
    </location>
</feature>
<dbReference type="FunFam" id="2.40.50.140:FF:000018">
    <property type="entry name" value="30S ribosomal protein S1"/>
    <property type="match status" value="1"/>
</dbReference>
<evidence type="ECO:0000313" key="9">
    <source>
        <dbReference type="EMBL" id="QOL20234.1"/>
    </source>
</evidence>
<dbReference type="InterPro" id="IPR012340">
    <property type="entry name" value="NA-bd_OB-fold"/>
</dbReference>
<evidence type="ECO:0000256" key="3">
    <source>
        <dbReference type="ARBA" id="ARBA00022884"/>
    </source>
</evidence>
<dbReference type="CDD" id="cd04465">
    <property type="entry name" value="S1_RPS1_repeat_ec2_hs2"/>
    <property type="match status" value="1"/>
</dbReference>
<feature type="domain" description="S1 motif" evidence="8">
    <location>
        <begin position="459"/>
        <end position="528"/>
    </location>
</feature>
<protein>
    <recommendedName>
        <fullName evidence="7">30S ribosomal protein S1</fullName>
    </recommendedName>
</protein>
<dbReference type="KEGG" id="pbal:CPBP_01017"/>
<name>A0A7L9RUI0_9PROT</name>
<dbReference type="Gene3D" id="2.40.50.140">
    <property type="entry name" value="Nucleic acid-binding proteins"/>
    <property type="match status" value="5"/>
</dbReference>
<accession>A0A7L9RUI0</accession>
<comment type="similarity">
    <text evidence="1 7">Belongs to the bacterial ribosomal protein bS1 family.</text>
</comment>
<keyword evidence="5 7" id="KW-0687">Ribonucleoprotein</keyword>
<evidence type="ECO:0000256" key="2">
    <source>
        <dbReference type="ARBA" id="ARBA00022737"/>
    </source>
</evidence>